<feature type="chain" id="PRO_5031449119" evidence="1">
    <location>
        <begin position="22"/>
        <end position="425"/>
    </location>
</feature>
<proteinExistence type="predicted"/>
<dbReference type="Gene3D" id="2.40.160.10">
    <property type="entry name" value="Porin"/>
    <property type="match status" value="1"/>
</dbReference>
<sequence>MNKLAKISALAGLILCNPAVADKAETKGGLKITSDDGNFSAALGGRIHFDTYLFDEDIEDPISTTEFRRARIILSGEAYNWKYKLEQDFAAGSTLSGFRDVYIATGLAGGTLTIGQFKPYRSMEELTSANEITMMERPFTSATGIYRGRQFQQGVGWHTHVNCYTFGIMAINLRDAGTPRNEGLGAASRFTWTPVNDDVSTLHFGISLSHEDANRNTEPLEAEVIYAGRRGPRQLIALTPGGDNFFFGEFGDDEFFIDDGGGTVNSAGLELAGTYGPLYGQAEYVYADYDGDYFLSELTFVDFFGDPAPFACDPVIGCFIDDQRVDAWYVMGSWIITGEHKPYNAGKAVFKSPKPQGKYGAWELTARYDTIRNRDIHDLKAKSLIFGLNYYVNPRVRFMLNVTFGDDDFTGDKTNQLAIRAQMYW</sequence>
<keyword evidence="1" id="KW-0732">Signal</keyword>
<reference evidence="2 3" key="1">
    <citation type="submission" date="2020-08" db="EMBL/GenBank/DDBJ databases">
        <title>Genomic Encyclopedia of Type Strains, Phase III (KMG-III): the genomes of soil and plant-associated and newly described type strains.</title>
        <authorList>
            <person name="Whitman W."/>
        </authorList>
    </citation>
    <scope>NUCLEOTIDE SEQUENCE [LARGE SCALE GENOMIC DNA]</scope>
    <source>
        <strain evidence="2 3">CECT 8799</strain>
    </source>
</reference>
<dbReference type="Proteomes" id="UP000535937">
    <property type="component" value="Unassembled WGS sequence"/>
</dbReference>
<dbReference type="AlphaFoldDB" id="A0A7W4Z9L4"/>
<accession>A0A7W4Z9L4</accession>
<dbReference type="SUPFAM" id="SSF56935">
    <property type="entry name" value="Porins"/>
    <property type="match status" value="1"/>
</dbReference>
<dbReference type="Pfam" id="PF07396">
    <property type="entry name" value="Porin_O_P"/>
    <property type="match status" value="2"/>
</dbReference>
<feature type="signal peptide" evidence="1">
    <location>
        <begin position="1"/>
        <end position="21"/>
    </location>
</feature>
<dbReference type="InterPro" id="IPR010870">
    <property type="entry name" value="Porin_O/P"/>
</dbReference>
<dbReference type="InterPro" id="IPR023614">
    <property type="entry name" value="Porin_dom_sf"/>
</dbReference>
<comment type="caution">
    <text evidence="2">The sequence shown here is derived from an EMBL/GenBank/DDBJ whole genome shotgun (WGS) entry which is preliminary data.</text>
</comment>
<dbReference type="RefSeq" id="WP_183457692.1">
    <property type="nucleotide sequence ID" value="NZ_JACHWZ010000004.1"/>
</dbReference>
<evidence type="ECO:0000256" key="1">
    <source>
        <dbReference type="SAM" id="SignalP"/>
    </source>
</evidence>
<dbReference type="EMBL" id="JACHWZ010000004">
    <property type="protein sequence ID" value="MBB3060374.1"/>
    <property type="molecule type" value="Genomic_DNA"/>
</dbReference>
<evidence type="ECO:0000313" key="3">
    <source>
        <dbReference type="Proteomes" id="UP000535937"/>
    </source>
</evidence>
<evidence type="ECO:0000313" key="2">
    <source>
        <dbReference type="EMBL" id="MBB3060374.1"/>
    </source>
</evidence>
<organism evidence="2 3">
    <name type="scientific">Microbulbifer rhizosphaerae</name>
    <dbReference type="NCBI Taxonomy" id="1562603"/>
    <lineage>
        <taxon>Bacteria</taxon>
        <taxon>Pseudomonadati</taxon>
        <taxon>Pseudomonadota</taxon>
        <taxon>Gammaproteobacteria</taxon>
        <taxon>Cellvibrionales</taxon>
        <taxon>Microbulbiferaceae</taxon>
        <taxon>Microbulbifer</taxon>
    </lineage>
</organism>
<keyword evidence="3" id="KW-1185">Reference proteome</keyword>
<protein>
    <submittedName>
        <fullName evidence="2">Phosphate-selective porin OprO/OprP</fullName>
    </submittedName>
</protein>
<name>A0A7W4Z9L4_9GAMM</name>
<gene>
    <name evidence="2" type="ORF">FHS09_001189</name>
</gene>